<dbReference type="OMA" id="PRYAKRC"/>
<dbReference type="Proteomes" id="UP000694392">
    <property type="component" value="Unplaced"/>
</dbReference>
<dbReference type="GeneTree" id="ENSGT00960000190536"/>
<keyword evidence="2" id="KW-0964">Secreted</keyword>
<dbReference type="AlphaFoldDB" id="A0A8D0HVP9"/>
<evidence type="ECO:0000256" key="3">
    <source>
        <dbReference type="ARBA" id="ARBA00023157"/>
    </source>
</evidence>
<dbReference type="Gene3D" id="2.10.60.10">
    <property type="entry name" value="CD59"/>
    <property type="match status" value="1"/>
</dbReference>
<organism evidence="6 7">
    <name type="scientific">Sphenodon punctatus</name>
    <name type="common">Tuatara</name>
    <name type="synonym">Hatteria punctata</name>
    <dbReference type="NCBI Taxonomy" id="8508"/>
    <lineage>
        <taxon>Eukaryota</taxon>
        <taxon>Metazoa</taxon>
        <taxon>Chordata</taxon>
        <taxon>Craniata</taxon>
        <taxon>Vertebrata</taxon>
        <taxon>Euteleostomi</taxon>
        <taxon>Lepidosauria</taxon>
        <taxon>Sphenodontia</taxon>
        <taxon>Sphenodontidae</taxon>
        <taxon>Sphenodon</taxon>
    </lineage>
</organism>
<comment type="subcellular location">
    <subcellularLocation>
        <location evidence="1">Secreted</location>
    </subcellularLocation>
</comment>
<reference evidence="6" key="2">
    <citation type="submission" date="2025-09" db="UniProtKB">
        <authorList>
            <consortium name="Ensembl"/>
        </authorList>
    </citation>
    <scope>IDENTIFICATION</scope>
</reference>
<dbReference type="InterPro" id="IPR045860">
    <property type="entry name" value="Snake_toxin-like_sf"/>
</dbReference>
<protein>
    <recommendedName>
        <fullName evidence="5">Snake toxin/toxin-like domain-containing protein</fullName>
    </recommendedName>
</protein>
<evidence type="ECO:0000313" key="7">
    <source>
        <dbReference type="Proteomes" id="UP000694392"/>
    </source>
</evidence>
<dbReference type="Ensembl" id="ENSSPUT00000026375.1">
    <property type="protein sequence ID" value="ENSSPUP00000024705.1"/>
    <property type="gene ID" value="ENSSPUG00000018933.1"/>
</dbReference>
<evidence type="ECO:0000313" key="6">
    <source>
        <dbReference type="Ensembl" id="ENSSPUP00000024705.1"/>
    </source>
</evidence>
<accession>A0A8D0HVP9</accession>
<keyword evidence="3" id="KW-1015">Disulfide bond</keyword>
<dbReference type="GO" id="GO:0098552">
    <property type="term" value="C:side of membrane"/>
    <property type="evidence" value="ECO:0007669"/>
    <property type="project" value="UniProtKB-KW"/>
</dbReference>
<evidence type="ECO:0000259" key="5">
    <source>
        <dbReference type="Pfam" id="PF00087"/>
    </source>
</evidence>
<feature type="chain" id="PRO_5034877330" description="Snake toxin/toxin-like domain-containing protein" evidence="4">
    <location>
        <begin position="21"/>
        <end position="89"/>
    </location>
</feature>
<dbReference type="SUPFAM" id="SSF57302">
    <property type="entry name" value="Snake toxin-like"/>
    <property type="match status" value="1"/>
</dbReference>
<keyword evidence="7" id="KW-1185">Reference proteome</keyword>
<feature type="signal peptide" evidence="4">
    <location>
        <begin position="1"/>
        <end position="20"/>
    </location>
</feature>
<name>A0A8D0HVP9_SPHPU</name>
<evidence type="ECO:0000256" key="1">
    <source>
        <dbReference type="ARBA" id="ARBA00004613"/>
    </source>
</evidence>
<dbReference type="GO" id="GO:0005576">
    <property type="term" value="C:extracellular region"/>
    <property type="evidence" value="ECO:0007669"/>
    <property type="project" value="UniProtKB-SubCell"/>
</dbReference>
<sequence>MRNLIVCVLAMLLLTQAVVSLECYHCPNGGRCFSTSTCRNNQDRCITMFFPSQAKYAKRCATQYECDVLQTMGGTSVKAICCGMDRCNR</sequence>
<reference evidence="6" key="1">
    <citation type="submission" date="2025-08" db="UniProtKB">
        <authorList>
            <consortium name="Ensembl"/>
        </authorList>
    </citation>
    <scope>IDENTIFICATION</scope>
</reference>
<dbReference type="InterPro" id="IPR035076">
    <property type="entry name" value="Toxin/TOLIP"/>
</dbReference>
<feature type="domain" description="Snake toxin/toxin-like" evidence="5">
    <location>
        <begin position="21"/>
        <end position="88"/>
    </location>
</feature>
<proteinExistence type="predicted"/>
<evidence type="ECO:0000256" key="2">
    <source>
        <dbReference type="ARBA" id="ARBA00022525"/>
    </source>
</evidence>
<evidence type="ECO:0000256" key="4">
    <source>
        <dbReference type="SAM" id="SignalP"/>
    </source>
</evidence>
<dbReference type="Pfam" id="PF00087">
    <property type="entry name" value="Toxin_TOLIP"/>
    <property type="match status" value="1"/>
</dbReference>
<keyword evidence="4" id="KW-0732">Signal</keyword>